<dbReference type="PROSITE" id="PS50011">
    <property type="entry name" value="PROTEIN_KINASE_DOM"/>
    <property type="match status" value="1"/>
</dbReference>
<dbReference type="InterPro" id="IPR008271">
    <property type="entry name" value="Ser/Thr_kinase_AS"/>
</dbReference>
<sequence>MPAPSSRSTVNAHALTRVGSTVGKYRIARLLGIGGMAAVYAATHRNGNRVALKFLLEGLAEDSTVLKLFAREAYLANRIDHPGAVPVLDDDVDERGCPFLVMPLLEGETLRARWERAGKRLPVAEVALLMSEVLDVLASAHAQGVVHRDIKPDNIFVTADGHARVLDFGIARRVDPDGFVTLTGPLLGTPAFMAPEQALGDREAVGPCTDIWAVGATMFALLSGELVHAADNLGAQLVAIATRPARSLAEVAPAVPEVIVRCIDKALSLDRAERWPSAEAMRDALMAALEQAAGEPVPSLAASVRAKLVAELATDLGETRVTKQAAIRRLAPKVDSGIEIRATPLFRAFRLVPAIAHRILAKHGLGRFSQMGRFIPDARAWWPREAFVAALREIGEAVGPAKMVEIGQLKAKLHCAPPRLAADGSAPAFPLDIRSALKMVDVAYHLDIRVHGKLAFDVATGQMLEGVGNLRYGGEIAPNCIAIECSTPYPCEIDLGVGMAMCRRFEPLAIVEHAPGGCRKDGAEQCVYHVTW</sequence>
<dbReference type="SUPFAM" id="SSF56112">
    <property type="entry name" value="Protein kinase-like (PK-like)"/>
    <property type="match status" value="1"/>
</dbReference>
<feature type="binding site" evidence="5">
    <location>
        <position position="53"/>
    </location>
    <ligand>
        <name>ATP</name>
        <dbReference type="ChEBI" id="CHEBI:30616"/>
    </ligand>
</feature>
<organism evidence="7 8">
    <name type="scientific">Pendulispora brunnea</name>
    <dbReference type="NCBI Taxonomy" id="2905690"/>
    <lineage>
        <taxon>Bacteria</taxon>
        <taxon>Pseudomonadati</taxon>
        <taxon>Myxococcota</taxon>
        <taxon>Myxococcia</taxon>
        <taxon>Myxococcales</taxon>
        <taxon>Sorangiineae</taxon>
        <taxon>Pendulisporaceae</taxon>
        <taxon>Pendulispora</taxon>
    </lineage>
</organism>
<keyword evidence="3 7" id="KW-0418">Kinase</keyword>
<dbReference type="Gene3D" id="1.10.510.10">
    <property type="entry name" value="Transferase(Phosphotransferase) domain 1"/>
    <property type="match status" value="1"/>
</dbReference>
<evidence type="ECO:0000256" key="4">
    <source>
        <dbReference type="ARBA" id="ARBA00022840"/>
    </source>
</evidence>
<proteinExistence type="predicted"/>
<dbReference type="RefSeq" id="WP_394844418.1">
    <property type="nucleotide sequence ID" value="NZ_CP089982.1"/>
</dbReference>
<dbReference type="InterPro" id="IPR011009">
    <property type="entry name" value="Kinase-like_dom_sf"/>
</dbReference>
<reference evidence="7 8" key="1">
    <citation type="submission" date="2021-12" db="EMBL/GenBank/DDBJ databases">
        <title>Discovery of the Pendulisporaceae a myxobacterial family with distinct sporulation behavior and unique specialized metabolism.</title>
        <authorList>
            <person name="Garcia R."/>
            <person name="Popoff A."/>
            <person name="Bader C.D."/>
            <person name="Loehr J."/>
            <person name="Walesch S."/>
            <person name="Walt C."/>
            <person name="Boldt J."/>
            <person name="Bunk B."/>
            <person name="Haeckl F.J.F.P.J."/>
            <person name="Gunesch A.P."/>
            <person name="Birkelbach J."/>
            <person name="Nuebel U."/>
            <person name="Pietschmann T."/>
            <person name="Bach T."/>
            <person name="Mueller R."/>
        </authorList>
    </citation>
    <scope>NUCLEOTIDE SEQUENCE [LARGE SCALE GENOMIC DNA]</scope>
    <source>
        <strain evidence="7 8">MSr12523</strain>
    </source>
</reference>
<keyword evidence="1" id="KW-0808">Transferase</keyword>
<protein>
    <submittedName>
        <fullName evidence="7">Serine/threonine protein kinase</fullName>
    </submittedName>
</protein>
<dbReference type="PANTHER" id="PTHR43289:SF6">
    <property type="entry name" value="SERINE_THREONINE-PROTEIN KINASE NEKL-3"/>
    <property type="match status" value="1"/>
</dbReference>
<evidence type="ECO:0000313" key="7">
    <source>
        <dbReference type="EMBL" id="WXA93818.1"/>
    </source>
</evidence>
<evidence type="ECO:0000259" key="6">
    <source>
        <dbReference type="PROSITE" id="PS50011"/>
    </source>
</evidence>
<dbReference type="Proteomes" id="UP001379533">
    <property type="component" value="Chromosome"/>
</dbReference>
<evidence type="ECO:0000256" key="3">
    <source>
        <dbReference type="ARBA" id="ARBA00022777"/>
    </source>
</evidence>
<dbReference type="Gene3D" id="3.30.200.20">
    <property type="entry name" value="Phosphorylase Kinase, domain 1"/>
    <property type="match status" value="1"/>
</dbReference>
<evidence type="ECO:0000256" key="2">
    <source>
        <dbReference type="ARBA" id="ARBA00022741"/>
    </source>
</evidence>
<dbReference type="SMART" id="SM00220">
    <property type="entry name" value="S_TKc"/>
    <property type="match status" value="1"/>
</dbReference>
<gene>
    <name evidence="7" type="ORF">LZC95_46115</name>
</gene>
<keyword evidence="7" id="KW-0723">Serine/threonine-protein kinase</keyword>
<dbReference type="GO" id="GO:0004674">
    <property type="term" value="F:protein serine/threonine kinase activity"/>
    <property type="evidence" value="ECO:0007669"/>
    <property type="project" value="UniProtKB-KW"/>
</dbReference>
<name>A0ABZ2K8X7_9BACT</name>
<dbReference type="PROSITE" id="PS00107">
    <property type="entry name" value="PROTEIN_KINASE_ATP"/>
    <property type="match status" value="1"/>
</dbReference>
<dbReference type="InterPro" id="IPR000719">
    <property type="entry name" value="Prot_kinase_dom"/>
</dbReference>
<evidence type="ECO:0000256" key="5">
    <source>
        <dbReference type="PROSITE-ProRule" id="PRU10141"/>
    </source>
</evidence>
<accession>A0ABZ2K8X7</accession>
<dbReference type="PROSITE" id="PS00108">
    <property type="entry name" value="PROTEIN_KINASE_ST"/>
    <property type="match status" value="1"/>
</dbReference>
<evidence type="ECO:0000256" key="1">
    <source>
        <dbReference type="ARBA" id="ARBA00022679"/>
    </source>
</evidence>
<dbReference type="EMBL" id="CP089982">
    <property type="protein sequence ID" value="WXA93818.1"/>
    <property type="molecule type" value="Genomic_DNA"/>
</dbReference>
<dbReference type="Pfam" id="PF00069">
    <property type="entry name" value="Pkinase"/>
    <property type="match status" value="1"/>
</dbReference>
<feature type="domain" description="Protein kinase" evidence="6">
    <location>
        <begin position="25"/>
        <end position="286"/>
    </location>
</feature>
<evidence type="ECO:0000313" key="8">
    <source>
        <dbReference type="Proteomes" id="UP001379533"/>
    </source>
</evidence>
<keyword evidence="2 5" id="KW-0547">Nucleotide-binding</keyword>
<dbReference type="CDD" id="cd14014">
    <property type="entry name" value="STKc_PknB_like"/>
    <property type="match status" value="1"/>
</dbReference>
<keyword evidence="8" id="KW-1185">Reference proteome</keyword>
<keyword evidence="4 5" id="KW-0067">ATP-binding</keyword>
<dbReference type="PANTHER" id="PTHR43289">
    <property type="entry name" value="MITOGEN-ACTIVATED PROTEIN KINASE KINASE KINASE 20-RELATED"/>
    <property type="match status" value="1"/>
</dbReference>
<dbReference type="InterPro" id="IPR017441">
    <property type="entry name" value="Protein_kinase_ATP_BS"/>
</dbReference>